<feature type="transmembrane region" description="Helical" evidence="6">
    <location>
        <begin position="397"/>
        <end position="418"/>
    </location>
</feature>
<dbReference type="AlphaFoldDB" id="A0A0D3EXS0"/>
<name>A0A0D3EXS0_9ORYZ</name>
<feature type="transmembrane region" description="Helical" evidence="6">
    <location>
        <begin position="601"/>
        <end position="624"/>
    </location>
</feature>
<dbReference type="Gene3D" id="1.20.1250.20">
    <property type="entry name" value="MFS general substrate transporter like domains"/>
    <property type="match status" value="1"/>
</dbReference>
<dbReference type="InterPro" id="IPR000109">
    <property type="entry name" value="POT_fam"/>
</dbReference>
<dbReference type="EnsemblPlants" id="OBART01G41520.1">
    <property type="protein sequence ID" value="OBART01G41520.1"/>
    <property type="gene ID" value="OBART01G41520"/>
</dbReference>
<dbReference type="InterPro" id="IPR036259">
    <property type="entry name" value="MFS_trans_sf"/>
</dbReference>
<dbReference type="Pfam" id="PF00854">
    <property type="entry name" value="PTR2"/>
    <property type="match status" value="1"/>
</dbReference>
<keyword evidence="3 6" id="KW-0812">Transmembrane</keyword>
<dbReference type="Gramene" id="OBART01G41520.1">
    <property type="protein sequence ID" value="OBART01G41520.1"/>
    <property type="gene ID" value="OBART01G41520"/>
</dbReference>
<keyword evidence="4 6" id="KW-1133">Transmembrane helix</keyword>
<dbReference type="PaxDb" id="65489-OBART01G41520.1"/>
<organism evidence="7">
    <name type="scientific">Oryza barthii</name>
    <dbReference type="NCBI Taxonomy" id="65489"/>
    <lineage>
        <taxon>Eukaryota</taxon>
        <taxon>Viridiplantae</taxon>
        <taxon>Streptophyta</taxon>
        <taxon>Embryophyta</taxon>
        <taxon>Tracheophyta</taxon>
        <taxon>Spermatophyta</taxon>
        <taxon>Magnoliopsida</taxon>
        <taxon>Liliopsida</taxon>
        <taxon>Poales</taxon>
        <taxon>Poaceae</taxon>
        <taxon>BOP clade</taxon>
        <taxon>Oryzoideae</taxon>
        <taxon>Oryzeae</taxon>
        <taxon>Oryzinae</taxon>
        <taxon>Oryza</taxon>
    </lineage>
</organism>
<evidence type="ECO:0000256" key="4">
    <source>
        <dbReference type="ARBA" id="ARBA00022989"/>
    </source>
</evidence>
<comment type="subcellular location">
    <subcellularLocation>
        <location evidence="1">Membrane</location>
        <topology evidence="1">Multi-pass membrane protein</topology>
    </subcellularLocation>
</comment>
<evidence type="ECO:0000256" key="2">
    <source>
        <dbReference type="ARBA" id="ARBA00005982"/>
    </source>
</evidence>
<keyword evidence="8" id="KW-1185">Reference proteome</keyword>
<comment type="similarity">
    <text evidence="2">Belongs to the major facilitator superfamily. Proton-dependent oligopeptide transporter (POT/PTR) (TC 2.A.17) family.</text>
</comment>
<dbReference type="PANTHER" id="PTHR11654">
    <property type="entry name" value="OLIGOPEPTIDE TRANSPORTER-RELATED"/>
    <property type="match status" value="1"/>
</dbReference>
<dbReference type="eggNOG" id="KOG1237">
    <property type="taxonomic scope" value="Eukaryota"/>
</dbReference>
<dbReference type="CDD" id="cd17416">
    <property type="entry name" value="MFS_NPF1_2"/>
    <property type="match status" value="1"/>
</dbReference>
<evidence type="ECO:0000313" key="8">
    <source>
        <dbReference type="Proteomes" id="UP000026960"/>
    </source>
</evidence>
<evidence type="ECO:0000256" key="6">
    <source>
        <dbReference type="SAM" id="Phobius"/>
    </source>
</evidence>
<feature type="transmembrane region" description="Helical" evidence="6">
    <location>
        <begin position="249"/>
        <end position="268"/>
    </location>
</feature>
<dbReference type="HOGENOM" id="CLU_009313_4_2_1"/>
<feature type="transmembrane region" description="Helical" evidence="6">
    <location>
        <begin position="274"/>
        <end position="294"/>
    </location>
</feature>
<proteinExistence type="inferred from homology"/>
<feature type="transmembrane region" description="Helical" evidence="6">
    <location>
        <begin position="131"/>
        <end position="151"/>
    </location>
</feature>
<dbReference type="Proteomes" id="UP000026960">
    <property type="component" value="Chromosome 1"/>
</dbReference>
<keyword evidence="5 6" id="KW-0472">Membrane</keyword>
<reference evidence="7" key="1">
    <citation type="journal article" date="2009" name="Rice">
        <title>De Novo Next Generation Sequencing of Plant Genomes.</title>
        <authorList>
            <person name="Rounsley S."/>
            <person name="Marri P.R."/>
            <person name="Yu Y."/>
            <person name="He R."/>
            <person name="Sisneros N."/>
            <person name="Goicoechea J.L."/>
            <person name="Lee S.J."/>
            <person name="Angelova A."/>
            <person name="Kudrna D."/>
            <person name="Luo M."/>
            <person name="Affourtit J."/>
            <person name="Desany B."/>
            <person name="Knight J."/>
            <person name="Niazi F."/>
            <person name="Egholm M."/>
            <person name="Wing R.A."/>
        </authorList>
    </citation>
    <scope>NUCLEOTIDE SEQUENCE [LARGE SCALE GENOMIC DNA]</scope>
    <source>
        <strain evidence="7">cv. IRGC 105608</strain>
    </source>
</reference>
<reference evidence="7" key="2">
    <citation type="submission" date="2015-03" db="UniProtKB">
        <authorList>
            <consortium name="EnsemblPlants"/>
        </authorList>
    </citation>
    <scope>IDENTIFICATION</scope>
</reference>
<feature type="transmembrane region" description="Helical" evidence="6">
    <location>
        <begin position="438"/>
        <end position="458"/>
    </location>
</feature>
<dbReference type="GO" id="GO:0022857">
    <property type="term" value="F:transmembrane transporter activity"/>
    <property type="evidence" value="ECO:0007669"/>
    <property type="project" value="InterPro"/>
</dbReference>
<dbReference type="GO" id="GO:0016020">
    <property type="term" value="C:membrane"/>
    <property type="evidence" value="ECO:0007669"/>
    <property type="project" value="UniProtKB-SubCell"/>
</dbReference>
<protein>
    <recommendedName>
        <fullName evidence="9">Major facilitator superfamily (MFS) profile domain-containing protein</fullName>
    </recommendedName>
</protein>
<feature type="transmembrane region" description="Helical" evidence="6">
    <location>
        <begin position="157"/>
        <end position="180"/>
    </location>
</feature>
<accession>A0A0D3EXS0</accession>
<evidence type="ECO:0000256" key="3">
    <source>
        <dbReference type="ARBA" id="ARBA00022692"/>
    </source>
</evidence>
<evidence type="ECO:0000256" key="1">
    <source>
        <dbReference type="ARBA" id="ARBA00004141"/>
    </source>
</evidence>
<evidence type="ECO:0000256" key="5">
    <source>
        <dbReference type="ARBA" id="ARBA00023136"/>
    </source>
</evidence>
<feature type="transmembrane region" description="Helical" evidence="6">
    <location>
        <begin position="558"/>
        <end position="577"/>
    </location>
</feature>
<dbReference type="SUPFAM" id="SSF103473">
    <property type="entry name" value="MFS general substrate transporter"/>
    <property type="match status" value="1"/>
</dbReference>
<evidence type="ECO:0008006" key="9">
    <source>
        <dbReference type="Google" id="ProtNLM"/>
    </source>
</evidence>
<sequence length="658" mass="72532">MYHFAYFHIRAAPLVLAGWRAHRRAESEVFRRCFGWPPPFRAVVVVVVAVVARALETEMEIGAVENGGVVGGEVVAGKRGKKPQGWKCMPFIIATETFEKVATIGVVANLTVYLVKRFNIGQIEAANITNIFFGTLNFAPLLGAFISDAYLGRFKTLAYGCFASLLGMLGMTLSASLPALKPPICHEKTRLGGGCNSPSTLQLSELYLSLGFLIIGGGAIRPCSLPFGVDQFDKTDEEGRKGLNSYYNWYYGTSTAALVLSMTVIIYIQNNVSWPIGFGIPTLLMFLAIIMLFLGTNLYVHVQPEGSIFAGIAQVLVASFKKRNLKLPCPHDINQQGLILYNPPSKGNRVFRLPLTSQFRFLNKGAIVMGDDINVDGSARNSWELCNVQQIEEVKCLIRIVPVCISGVLCFVALAQQFTYIILQTFTMDCHFGTHFEIPAGSVVSISLIALTLFIPIYDRILVPIARRFTGVESGITLLQRQGIGLAISPISMVVAGLVERKRRNSALSNGGRSPMSVLWLAPQLVLMGIAEAFNAVGQIEFYNKQFPENMQTLAGSLFFCTIAGANYLSTALANIMRKVTTRDGHSSWLTDNINLGKLDYYFYFIALMGVLNLIYFLICSHFYQYKVMSLHSEESIKVPTKEEEATEIDIDTDAPSK</sequence>
<evidence type="ECO:0000313" key="7">
    <source>
        <dbReference type="EnsemblPlants" id="OBART01G41520.1"/>
    </source>
</evidence>